<gene>
    <name evidence="2" type="ORF">B842_04405</name>
</gene>
<protein>
    <recommendedName>
        <fullName evidence="1">Flavodoxin domain-containing protein</fullName>
    </recommendedName>
</protein>
<dbReference type="Proteomes" id="UP000031524">
    <property type="component" value="Chromosome"/>
</dbReference>
<dbReference type="InterPro" id="IPR026816">
    <property type="entry name" value="Flavodoxin_dom"/>
</dbReference>
<organism evidence="2 3">
    <name type="scientific">Corynebacterium humireducens NBRC 106098 = DSM 45392</name>
    <dbReference type="NCBI Taxonomy" id="1223515"/>
    <lineage>
        <taxon>Bacteria</taxon>
        <taxon>Bacillati</taxon>
        <taxon>Actinomycetota</taxon>
        <taxon>Actinomycetes</taxon>
        <taxon>Mycobacteriales</taxon>
        <taxon>Corynebacteriaceae</taxon>
        <taxon>Corynebacterium</taxon>
    </lineage>
</organism>
<dbReference type="EMBL" id="CP005286">
    <property type="protein sequence ID" value="AJE32734.1"/>
    <property type="molecule type" value="Genomic_DNA"/>
</dbReference>
<proteinExistence type="predicted"/>
<dbReference type="OrthoDB" id="4878515at2"/>
<evidence type="ECO:0000313" key="2">
    <source>
        <dbReference type="EMBL" id="AJE32734.1"/>
    </source>
</evidence>
<sequence>MATVLYESAYGSTAQYAHALAERLGVTAAPLSDAPLPAGATGPLIVLSYVHGPKVPAASFVSRQDLGERPVAVCAVGMTLLDVARDKDQLKGMVPAGVARFYLPGRLSYPTMSRRHRMIMWGIVKALRAKREADRSPNEQAMIDSYDADTDHVDLRELDAVVAWAEARA</sequence>
<keyword evidence="3" id="KW-1185">Reference proteome</keyword>
<evidence type="ECO:0000313" key="3">
    <source>
        <dbReference type="Proteomes" id="UP000031524"/>
    </source>
</evidence>
<dbReference type="InterPro" id="IPR001226">
    <property type="entry name" value="Flavodoxin_CS"/>
</dbReference>
<dbReference type="SUPFAM" id="SSF52218">
    <property type="entry name" value="Flavoproteins"/>
    <property type="match status" value="1"/>
</dbReference>
<dbReference type="GO" id="GO:0010181">
    <property type="term" value="F:FMN binding"/>
    <property type="evidence" value="ECO:0007669"/>
    <property type="project" value="InterPro"/>
</dbReference>
<evidence type="ECO:0000259" key="1">
    <source>
        <dbReference type="Pfam" id="PF12724"/>
    </source>
</evidence>
<dbReference type="InterPro" id="IPR029039">
    <property type="entry name" value="Flavoprotein-like_sf"/>
</dbReference>
<dbReference type="PROSITE" id="PS00201">
    <property type="entry name" value="FLAVODOXIN"/>
    <property type="match status" value="1"/>
</dbReference>
<dbReference type="STRING" id="1223515.B842_04405"/>
<accession>A0A0B5DAJ1</accession>
<reference evidence="2 3" key="1">
    <citation type="submission" date="2013-04" db="EMBL/GenBank/DDBJ databases">
        <title>Complete genome sequence of Corynebacterium humireducens DSM 45392(T), isolated from a wastewater-fed microbial fuel cell.</title>
        <authorList>
            <person name="Ruckert C."/>
            <person name="Albersmeier A."/>
            <person name="Kalinowski J."/>
        </authorList>
    </citation>
    <scope>NUCLEOTIDE SEQUENCE [LARGE SCALE GENOMIC DNA]</scope>
    <source>
        <strain evidence="3">MFC-5</strain>
    </source>
</reference>
<dbReference type="RefSeq" id="WP_040085421.1">
    <property type="nucleotide sequence ID" value="NZ_BCSU01000018.1"/>
</dbReference>
<feature type="domain" description="Flavodoxin" evidence="1">
    <location>
        <begin position="4"/>
        <end position="132"/>
    </location>
</feature>
<dbReference type="AlphaFoldDB" id="A0A0B5DAJ1"/>
<dbReference type="GO" id="GO:0009055">
    <property type="term" value="F:electron transfer activity"/>
    <property type="evidence" value="ECO:0007669"/>
    <property type="project" value="InterPro"/>
</dbReference>
<dbReference type="KEGG" id="chm:B842_04405"/>
<dbReference type="HOGENOM" id="CLU_108839_1_0_11"/>
<dbReference type="Pfam" id="PF12724">
    <property type="entry name" value="Flavodoxin_5"/>
    <property type="match status" value="1"/>
</dbReference>
<name>A0A0B5DAJ1_9CORY</name>